<dbReference type="EMBL" id="JAEEAQ010000341">
    <property type="protein sequence ID" value="MBI0316874.1"/>
    <property type="molecule type" value="Genomic_DNA"/>
</dbReference>
<evidence type="ECO:0000313" key="4">
    <source>
        <dbReference type="Proteomes" id="UP000638849"/>
    </source>
</evidence>
<dbReference type="Proteomes" id="UP000638849">
    <property type="component" value="Unassembled WGS sequence"/>
</dbReference>
<reference evidence="3 4" key="1">
    <citation type="submission" date="2020-12" db="EMBL/GenBank/DDBJ databases">
        <authorList>
            <person name="Kusuma A.B."/>
            <person name="Nouioui I."/>
            <person name="Goodfellow M."/>
        </authorList>
    </citation>
    <scope>NUCLEOTIDE SEQUENCE [LARGE SCALE GENOMIC DNA]</scope>
    <source>
        <strain evidence="3 4">DSM 41764</strain>
    </source>
</reference>
<feature type="domain" description="AbiEi antitoxin N-terminal" evidence="2">
    <location>
        <begin position="13"/>
        <end position="56"/>
    </location>
</feature>
<feature type="compositionally biased region" description="Basic and acidic residues" evidence="1">
    <location>
        <begin position="334"/>
        <end position="345"/>
    </location>
</feature>
<dbReference type="RefSeq" id="WP_198279662.1">
    <property type="nucleotide sequence ID" value="NZ_BAAAIF010000094.1"/>
</dbReference>
<dbReference type="Pfam" id="PF13338">
    <property type="entry name" value="AbiEi_4"/>
    <property type="match status" value="1"/>
</dbReference>
<feature type="region of interest" description="Disordered" evidence="1">
    <location>
        <begin position="306"/>
        <end position="345"/>
    </location>
</feature>
<proteinExistence type="predicted"/>
<feature type="compositionally biased region" description="Basic and acidic residues" evidence="1">
    <location>
        <begin position="306"/>
        <end position="325"/>
    </location>
</feature>
<name>A0ABS0RHF8_9ACTN</name>
<evidence type="ECO:0000259" key="2">
    <source>
        <dbReference type="Pfam" id="PF13338"/>
    </source>
</evidence>
<sequence>MDRAEQLSLLGGFAADQWGLVTSAQAKDAGLNGVQLLRLAEAGLLESVAHGVYLVAAAGVPQHLEIKVAWLRLRPTVPAWERSADDPDSGVVSHASACQLHELGDIPAPQVEISVPRRRVTKDPSVRLRTAMVETADTTLIDGLPVTTARRTIVDLLSAKADGGHVGGVIAEADRRGLISIDELAEAAGPFARRYGMPRGSDGRALIEHLVLQAGESLRSDQLERASQAGFKSALLGLQQAIEAFSQSAGLGSVNDAALAAVADSLKLRPPVSPDVKLPMLIPPEVQRRLADAALPSPGFQHLAESIRKLQQDAAASRRDARSTPDEATPAARSSERADGDDHEP</sequence>
<comment type="caution">
    <text evidence="3">The sequence shown here is derived from an EMBL/GenBank/DDBJ whole genome shotgun (WGS) entry which is preliminary data.</text>
</comment>
<evidence type="ECO:0000256" key="1">
    <source>
        <dbReference type="SAM" id="MobiDB-lite"/>
    </source>
</evidence>
<gene>
    <name evidence="3" type="ORF">JBF12_28600</name>
</gene>
<evidence type="ECO:0000313" key="3">
    <source>
        <dbReference type="EMBL" id="MBI0316874.1"/>
    </source>
</evidence>
<dbReference type="InterPro" id="IPR025159">
    <property type="entry name" value="AbiEi_N"/>
</dbReference>
<keyword evidence="4" id="KW-1185">Reference proteome</keyword>
<protein>
    <submittedName>
        <fullName evidence="3">Type IV toxin-antitoxin system AbiEi family antitoxin domain-containing protein</fullName>
    </submittedName>
</protein>
<accession>A0ABS0RHF8</accession>
<organism evidence="3 4">
    <name type="scientific">Streptomyces javensis</name>
    <dbReference type="NCBI Taxonomy" id="114698"/>
    <lineage>
        <taxon>Bacteria</taxon>
        <taxon>Bacillati</taxon>
        <taxon>Actinomycetota</taxon>
        <taxon>Actinomycetes</taxon>
        <taxon>Kitasatosporales</taxon>
        <taxon>Streptomycetaceae</taxon>
        <taxon>Streptomyces</taxon>
        <taxon>Streptomyces violaceusniger group</taxon>
    </lineage>
</organism>